<dbReference type="SUPFAM" id="SSF53822">
    <property type="entry name" value="Periplasmic binding protein-like I"/>
    <property type="match status" value="1"/>
</dbReference>
<evidence type="ECO:0000259" key="4">
    <source>
        <dbReference type="PROSITE" id="PS50932"/>
    </source>
</evidence>
<dbReference type="InterPro" id="IPR000843">
    <property type="entry name" value="HTH_LacI"/>
</dbReference>
<dbReference type="GO" id="GO:0000976">
    <property type="term" value="F:transcription cis-regulatory region binding"/>
    <property type="evidence" value="ECO:0007669"/>
    <property type="project" value="TreeGrafter"/>
</dbReference>
<dbReference type="PRINTS" id="PR00036">
    <property type="entry name" value="HTHLACI"/>
</dbReference>
<keyword evidence="6" id="KW-1185">Reference proteome</keyword>
<sequence length="351" mass="39235">MVTLKDVAELAGVAPITVSRVINYPQSVKERTRLKVERAIKQLNYSPNNIARSLVTNRTNIIGVLLSNIANPYFSEFILGVETKARKLGKSIIICNAMDYESAKSNVNLLLEQRVDGMIFTSLEFDSIALQEQLFRELEEINENRKHTVPIVLVDPFPRQTLLPSILIDNYMAGSLAMEHLHELGHEVIAHLNLNRDANVWIDRFRAYRDAQAKKGIQLNTGHIALIDKEDVRVAEEAAYSLLRADPRPTAIFAANDLLAVGALQAAHRMKIKIPEELSIIGIDGNDIAKHSYPRMTTVAHPRYQLGELSAELLIDLINGKEDVARQMVNCTLQVNESTGPVLIQPEGIHE</sequence>
<feature type="domain" description="HTH lacI-type" evidence="4">
    <location>
        <begin position="2"/>
        <end position="56"/>
    </location>
</feature>
<evidence type="ECO:0000256" key="3">
    <source>
        <dbReference type="ARBA" id="ARBA00023163"/>
    </source>
</evidence>
<dbReference type="Pfam" id="PF00356">
    <property type="entry name" value="LacI"/>
    <property type="match status" value="1"/>
</dbReference>
<dbReference type="PANTHER" id="PTHR30146:SF109">
    <property type="entry name" value="HTH-TYPE TRANSCRIPTIONAL REGULATOR GALS"/>
    <property type="match status" value="1"/>
</dbReference>
<dbReference type="PROSITE" id="PS50932">
    <property type="entry name" value="HTH_LACI_2"/>
    <property type="match status" value="1"/>
</dbReference>
<evidence type="ECO:0000256" key="1">
    <source>
        <dbReference type="ARBA" id="ARBA00023015"/>
    </source>
</evidence>
<name>A0A3T1D1U1_9BACL</name>
<dbReference type="Proteomes" id="UP000289856">
    <property type="component" value="Chromosome"/>
</dbReference>
<dbReference type="InterPro" id="IPR028082">
    <property type="entry name" value="Peripla_BP_I"/>
</dbReference>
<gene>
    <name evidence="5" type="primary">rbsR_2</name>
    <name evidence="5" type="ORF">KCTCHS21_13740</name>
</gene>
<dbReference type="Gene3D" id="3.40.50.2300">
    <property type="match status" value="2"/>
</dbReference>
<keyword evidence="1" id="KW-0805">Transcription regulation</keyword>
<evidence type="ECO:0000313" key="5">
    <source>
        <dbReference type="EMBL" id="BBI31975.1"/>
    </source>
</evidence>
<dbReference type="GO" id="GO:0003700">
    <property type="term" value="F:DNA-binding transcription factor activity"/>
    <property type="evidence" value="ECO:0007669"/>
    <property type="project" value="TreeGrafter"/>
</dbReference>
<dbReference type="PANTHER" id="PTHR30146">
    <property type="entry name" value="LACI-RELATED TRANSCRIPTIONAL REPRESSOR"/>
    <property type="match status" value="1"/>
</dbReference>
<dbReference type="SUPFAM" id="SSF47413">
    <property type="entry name" value="lambda repressor-like DNA-binding domains"/>
    <property type="match status" value="1"/>
</dbReference>
<reference evidence="5 6" key="1">
    <citation type="submission" date="2019-01" db="EMBL/GenBank/DDBJ databases">
        <title>Complete genome sequence of Cohnella hallensis HS21 isolated from Korean fir (Abies koreana) rhizospheric soil.</title>
        <authorList>
            <person name="Jiang L."/>
            <person name="Kang S.W."/>
            <person name="Kim S."/>
            <person name="Jung J."/>
            <person name="Kim C.Y."/>
            <person name="Kim D.H."/>
            <person name="Kim S.W."/>
            <person name="Lee J."/>
        </authorList>
    </citation>
    <scope>NUCLEOTIDE SEQUENCE [LARGE SCALE GENOMIC DNA]</scope>
    <source>
        <strain evidence="5 6">HS21</strain>
    </source>
</reference>
<dbReference type="InterPro" id="IPR010982">
    <property type="entry name" value="Lambda_DNA-bd_dom_sf"/>
</dbReference>
<accession>A0A3T1D1U1</accession>
<keyword evidence="2" id="KW-0238">DNA-binding</keyword>
<dbReference type="InterPro" id="IPR046335">
    <property type="entry name" value="LacI/GalR-like_sensor"/>
</dbReference>
<protein>
    <submittedName>
        <fullName evidence="5">LacI family transcriptional regulator</fullName>
    </submittedName>
</protein>
<proteinExistence type="predicted"/>
<keyword evidence="3" id="KW-0804">Transcription</keyword>
<organism evidence="5 6">
    <name type="scientific">Cohnella abietis</name>
    <dbReference type="NCBI Taxonomy" id="2507935"/>
    <lineage>
        <taxon>Bacteria</taxon>
        <taxon>Bacillati</taxon>
        <taxon>Bacillota</taxon>
        <taxon>Bacilli</taxon>
        <taxon>Bacillales</taxon>
        <taxon>Paenibacillaceae</taxon>
        <taxon>Cohnella</taxon>
    </lineage>
</organism>
<dbReference type="OrthoDB" id="9796186at2"/>
<dbReference type="RefSeq" id="WP_130606168.1">
    <property type="nucleotide sequence ID" value="NZ_AP019400.1"/>
</dbReference>
<dbReference type="Gene3D" id="1.10.260.40">
    <property type="entry name" value="lambda repressor-like DNA-binding domains"/>
    <property type="match status" value="1"/>
</dbReference>
<dbReference type="SMART" id="SM00354">
    <property type="entry name" value="HTH_LACI"/>
    <property type="match status" value="1"/>
</dbReference>
<dbReference type="Pfam" id="PF13377">
    <property type="entry name" value="Peripla_BP_3"/>
    <property type="match status" value="1"/>
</dbReference>
<evidence type="ECO:0000313" key="6">
    <source>
        <dbReference type="Proteomes" id="UP000289856"/>
    </source>
</evidence>
<dbReference type="CDD" id="cd01392">
    <property type="entry name" value="HTH_LacI"/>
    <property type="match status" value="1"/>
</dbReference>
<evidence type="ECO:0000256" key="2">
    <source>
        <dbReference type="ARBA" id="ARBA00023125"/>
    </source>
</evidence>
<dbReference type="KEGG" id="cohn:KCTCHS21_13740"/>
<dbReference type="EMBL" id="AP019400">
    <property type="protein sequence ID" value="BBI31975.1"/>
    <property type="molecule type" value="Genomic_DNA"/>
</dbReference>
<dbReference type="AlphaFoldDB" id="A0A3T1D1U1"/>